<dbReference type="PROSITE" id="PS50096">
    <property type="entry name" value="IQ"/>
    <property type="match status" value="1"/>
</dbReference>
<keyword evidence="5" id="KW-1185">Reference proteome</keyword>
<evidence type="ECO:0000256" key="1">
    <source>
        <dbReference type="SAM" id="MobiDB-lite"/>
    </source>
</evidence>
<sequence length="686" mass="78269">MGGTLSLYGDWGDEAEQNENGVSNNNNNSNSNSHTVNSINRNGSNITTLNNSNNKNLNSNNNRKNINPSSDLHREDDEERRKYLNSIRELESKFKLTQQEAHKLRSHKSAITIQKFWKGYTQRKKWSLFLTKSQVIKELLITERDYVKFLNIIVNVYMVPLKELSQKTSGGTLSKETSRIIKNIKNEGGQSLLLNLDQPPLSQEEVKIVFSQIEVILLYNSMLLEKLSSRIYNDSWSYHQRIGDIFLEMIHFLKVPYRHYITNFTQCLKVLEAASKRPSYVLFIQECKSLTEVARRDLQSFVSMPIQRIPRYVLLLRELIKFTHKSDPDYHNIQQALHSMETIADIINKQMREEEISREMIAINDKLTPKIKNLIEPHRRLIKEGEVKVYKADGNDHDIATGTIRPSSIWKIQSPRFRYIYLFNDSFVLSKKNKTLYKVEKYVNLEYSTVIDRSKSIKVVESADSHDDLDNGSDTCNIENSDTESGSKKNTANSISIPKSTSNGTLTSPDRKLSISSLIESIGSGRESVKAQSEGDRYYFKLHTLECTLVICLPNEEEKEQWRNAFVNVINQVTENTLSFNPKWSTNQLISGIDAKDSSISSVISSFTSPSLNRLSPYHSKLSSPMRGTLLTVDNFSIKESINELLALNKPIKGMENTDSNNTFDAKSPSLTKSDSDDLISLDNSG</sequence>
<evidence type="ECO:0000313" key="5">
    <source>
        <dbReference type="Proteomes" id="UP000001064"/>
    </source>
</evidence>
<dbReference type="VEuPathDB" id="AmoebaDB:DICPUDRAFT_152605"/>
<dbReference type="InterPro" id="IPR011993">
    <property type="entry name" value="PH-like_dom_sf"/>
</dbReference>
<feature type="domain" description="DH" evidence="3">
    <location>
        <begin position="131"/>
        <end position="350"/>
    </location>
</feature>
<dbReference type="PANTHER" id="PTHR12673:SF87">
    <property type="entry name" value="DH DOMAIN-CONTAINING PROTEIN"/>
    <property type="match status" value="1"/>
</dbReference>
<gene>
    <name evidence="4" type="ORF">DICPUDRAFT_152605</name>
</gene>
<evidence type="ECO:0008006" key="6">
    <source>
        <dbReference type="Google" id="ProtNLM"/>
    </source>
</evidence>
<name>F0ZLT9_DICPU</name>
<dbReference type="RefSeq" id="XP_003288394.1">
    <property type="nucleotide sequence ID" value="XM_003288346.1"/>
</dbReference>
<dbReference type="InterPro" id="IPR035899">
    <property type="entry name" value="DBL_dom_sf"/>
</dbReference>
<dbReference type="GO" id="GO:0005737">
    <property type="term" value="C:cytoplasm"/>
    <property type="evidence" value="ECO:0000318"/>
    <property type="project" value="GO_Central"/>
</dbReference>
<dbReference type="Pfam" id="PF00621">
    <property type="entry name" value="RhoGEF"/>
    <property type="match status" value="1"/>
</dbReference>
<dbReference type="InterPro" id="IPR000048">
    <property type="entry name" value="IQ_motif_EF-hand-BS"/>
</dbReference>
<dbReference type="EMBL" id="GL871072">
    <property type="protein sequence ID" value="EGC35087.1"/>
    <property type="molecule type" value="Genomic_DNA"/>
</dbReference>
<dbReference type="eggNOG" id="KOG4424">
    <property type="taxonomic scope" value="Eukaryota"/>
</dbReference>
<dbReference type="InParanoid" id="F0ZLT9"/>
<protein>
    <recommendedName>
        <fullName evidence="6">DH domain-containing protein</fullName>
    </recommendedName>
</protein>
<dbReference type="OrthoDB" id="660555at2759"/>
<dbReference type="AlphaFoldDB" id="F0ZLT9"/>
<dbReference type="Proteomes" id="UP000001064">
    <property type="component" value="Unassembled WGS sequence"/>
</dbReference>
<evidence type="ECO:0000313" key="4">
    <source>
        <dbReference type="EMBL" id="EGC35087.1"/>
    </source>
</evidence>
<dbReference type="SUPFAM" id="SSF48065">
    <property type="entry name" value="DBL homology domain (DH-domain)"/>
    <property type="match status" value="1"/>
</dbReference>
<accession>F0ZLT9</accession>
<organism evidence="4 5">
    <name type="scientific">Dictyostelium purpureum</name>
    <name type="common">Slime mold</name>
    <dbReference type="NCBI Taxonomy" id="5786"/>
    <lineage>
        <taxon>Eukaryota</taxon>
        <taxon>Amoebozoa</taxon>
        <taxon>Evosea</taxon>
        <taxon>Eumycetozoa</taxon>
        <taxon>Dictyostelia</taxon>
        <taxon>Dictyosteliales</taxon>
        <taxon>Dictyosteliaceae</taxon>
        <taxon>Dictyostelium</taxon>
    </lineage>
</organism>
<dbReference type="GeneID" id="10501812"/>
<dbReference type="PROSITE" id="PS50010">
    <property type="entry name" value="DH_2"/>
    <property type="match status" value="1"/>
</dbReference>
<feature type="region of interest" description="Disordered" evidence="1">
    <location>
        <begin position="656"/>
        <end position="686"/>
    </location>
</feature>
<dbReference type="Gene3D" id="2.30.29.30">
    <property type="entry name" value="Pleckstrin-homology domain (PH domain)/Phosphotyrosine-binding domain (PTB)"/>
    <property type="match status" value="1"/>
</dbReference>
<dbReference type="CDD" id="cd00160">
    <property type="entry name" value="RhoGEF"/>
    <property type="match status" value="1"/>
</dbReference>
<dbReference type="InterPro" id="IPR051092">
    <property type="entry name" value="FYVE_RhoGEF_PH"/>
</dbReference>
<dbReference type="CDD" id="cd23767">
    <property type="entry name" value="IQCD"/>
    <property type="match status" value="1"/>
</dbReference>
<evidence type="ECO:0000259" key="3">
    <source>
        <dbReference type="PROSITE" id="PS50010"/>
    </source>
</evidence>
<feature type="compositionally biased region" description="Polar residues" evidence="1">
    <location>
        <begin position="472"/>
        <end position="508"/>
    </location>
</feature>
<dbReference type="GO" id="GO:0005085">
    <property type="term" value="F:guanyl-nucleotide exchange factor activity"/>
    <property type="evidence" value="ECO:0000318"/>
    <property type="project" value="GO_Central"/>
</dbReference>
<feature type="compositionally biased region" description="Low complexity" evidence="1">
    <location>
        <begin position="18"/>
        <end position="70"/>
    </location>
</feature>
<dbReference type="KEGG" id="dpp:DICPUDRAFT_152605"/>
<dbReference type="SMART" id="SM00233">
    <property type="entry name" value="PH"/>
    <property type="match status" value="1"/>
</dbReference>
<dbReference type="InterPro" id="IPR000219">
    <property type="entry name" value="DH_dom"/>
</dbReference>
<dbReference type="Gene3D" id="1.20.900.10">
    <property type="entry name" value="Dbl homology (DH) domain"/>
    <property type="match status" value="1"/>
</dbReference>
<feature type="domain" description="PH" evidence="2">
    <location>
        <begin position="397"/>
        <end position="571"/>
    </location>
</feature>
<proteinExistence type="predicted"/>
<dbReference type="Pfam" id="PF00612">
    <property type="entry name" value="IQ"/>
    <property type="match status" value="1"/>
</dbReference>
<feature type="region of interest" description="Disordered" evidence="1">
    <location>
        <begin position="462"/>
        <end position="509"/>
    </location>
</feature>
<dbReference type="OMA" id="IRPSSIW"/>
<dbReference type="PANTHER" id="PTHR12673">
    <property type="entry name" value="FACIOGENITAL DYSPLASIA PROTEIN"/>
    <property type="match status" value="1"/>
</dbReference>
<dbReference type="PROSITE" id="PS50003">
    <property type="entry name" value="PH_DOMAIN"/>
    <property type="match status" value="1"/>
</dbReference>
<feature type="region of interest" description="Disordered" evidence="1">
    <location>
        <begin position="1"/>
        <end position="78"/>
    </location>
</feature>
<dbReference type="SMART" id="SM00325">
    <property type="entry name" value="RhoGEF"/>
    <property type="match status" value="1"/>
</dbReference>
<reference evidence="5" key="1">
    <citation type="journal article" date="2011" name="Genome Biol.">
        <title>Comparative genomics of the social amoebae Dictyostelium discoideum and Dictyostelium purpureum.</title>
        <authorList>
            <consortium name="US DOE Joint Genome Institute (JGI-PGF)"/>
            <person name="Sucgang R."/>
            <person name="Kuo A."/>
            <person name="Tian X."/>
            <person name="Salerno W."/>
            <person name="Parikh A."/>
            <person name="Feasley C.L."/>
            <person name="Dalin E."/>
            <person name="Tu H."/>
            <person name="Huang E."/>
            <person name="Barry K."/>
            <person name="Lindquist E."/>
            <person name="Shapiro H."/>
            <person name="Bruce D."/>
            <person name="Schmutz J."/>
            <person name="Salamov A."/>
            <person name="Fey P."/>
            <person name="Gaudet P."/>
            <person name="Anjard C."/>
            <person name="Babu M.M."/>
            <person name="Basu S."/>
            <person name="Bushmanova Y."/>
            <person name="van der Wel H."/>
            <person name="Katoh-Kurasawa M."/>
            <person name="Dinh C."/>
            <person name="Coutinho P.M."/>
            <person name="Saito T."/>
            <person name="Elias M."/>
            <person name="Schaap P."/>
            <person name="Kay R.R."/>
            <person name="Henrissat B."/>
            <person name="Eichinger L."/>
            <person name="Rivero F."/>
            <person name="Putnam N.H."/>
            <person name="West C.M."/>
            <person name="Loomis W.F."/>
            <person name="Chisholm R.L."/>
            <person name="Shaulsky G."/>
            <person name="Strassmann J.E."/>
            <person name="Queller D.C."/>
            <person name="Kuspa A."/>
            <person name="Grigoriev I.V."/>
        </authorList>
    </citation>
    <scope>NUCLEOTIDE SEQUENCE [LARGE SCALE GENOMIC DNA]</scope>
    <source>
        <strain evidence="5">QSDP1</strain>
    </source>
</reference>
<dbReference type="SUPFAM" id="SSF50729">
    <property type="entry name" value="PH domain-like"/>
    <property type="match status" value="1"/>
</dbReference>
<dbReference type="InterPro" id="IPR001849">
    <property type="entry name" value="PH_domain"/>
</dbReference>
<evidence type="ECO:0000259" key="2">
    <source>
        <dbReference type="PROSITE" id="PS50003"/>
    </source>
</evidence>